<dbReference type="InterPro" id="IPR005118">
    <property type="entry name" value="TRCF_C"/>
</dbReference>
<name>A0A170MXF8_9FUSO</name>
<dbReference type="InterPro" id="IPR014001">
    <property type="entry name" value="Helicase_ATP-bd"/>
</dbReference>
<comment type="similarity">
    <text evidence="9">In the C-terminal section; belongs to the helicase family. RecG subfamily.</text>
</comment>
<evidence type="ECO:0000256" key="3">
    <source>
        <dbReference type="ARBA" id="ARBA00022763"/>
    </source>
</evidence>
<dbReference type="InterPro" id="IPR001650">
    <property type="entry name" value="Helicase_C-like"/>
</dbReference>
<dbReference type="RefSeq" id="WP_005958667.1">
    <property type="nucleotide sequence ID" value="NZ_CAXOUJ010000001.1"/>
</dbReference>
<dbReference type="InterPro" id="IPR037235">
    <property type="entry name" value="TRCF-like_C_D7"/>
</dbReference>
<dbReference type="Pfam" id="PF17757">
    <property type="entry name" value="UvrB_inter"/>
    <property type="match status" value="1"/>
</dbReference>
<accession>A0A170MXF8</accession>
<evidence type="ECO:0000256" key="6">
    <source>
        <dbReference type="ARBA" id="ARBA00022840"/>
    </source>
</evidence>
<dbReference type="AlphaFoldDB" id="A0A170MXF8"/>
<dbReference type="GO" id="GO:0006355">
    <property type="term" value="P:regulation of DNA-templated transcription"/>
    <property type="evidence" value="ECO:0007669"/>
    <property type="project" value="UniProtKB-UniRule"/>
</dbReference>
<dbReference type="SUPFAM" id="SSF52540">
    <property type="entry name" value="P-loop containing nucleoside triphosphate hydrolases"/>
    <property type="match status" value="3"/>
</dbReference>
<evidence type="ECO:0000259" key="11">
    <source>
        <dbReference type="PROSITE" id="PS51192"/>
    </source>
</evidence>
<dbReference type="HAMAP" id="MF_00969">
    <property type="entry name" value="TRCF"/>
    <property type="match status" value="1"/>
</dbReference>
<protein>
    <recommendedName>
        <fullName evidence="9">Transcription-repair-coupling factor</fullName>
        <shortName evidence="9">TRCF</shortName>
        <ecNumber evidence="9">3.6.4.-</ecNumber>
    </recommendedName>
</protein>
<dbReference type="GO" id="GO:0000716">
    <property type="term" value="P:transcription-coupled nucleotide-excision repair, DNA damage recognition"/>
    <property type="evidence" value="ECO:0007669"/>
    <property type="project" value="UniProtKB-UniRule"/>
</dbReference>
<feature type="domain" description="Helicase C-terminal" evidence="12">
    <location>
        <begin position="656"/>
        <end position="807"/>
    </location>
</feature>
<dbReference type="PANTHER" id="PTHR47964:SF1">
    <property type="entry name" value="ATP-DEPENDENT DNA HELICASE HOMOLOG RECG, CHLOROPLASTIC"/>
    <property type="match status" value="1"/>
</dbReference>
<keyword evidence="7 9" id="KW-0238">DNA-binding</keyword>
<dbReference type="Gene3D" id="3.90.1150.50">
    <property type="entry name" value="Transcription-repair-coupling factor, D7 domain"/>
    <property type="match status" value="1"/>
</dbReference>
<evidence type="ECO:0000256" key="5">
    <source>
        <dbReference type="ARBA" id="ARBA00022806"/>
    </source>
</evidence>
<evidence type="ECO:0000256" key="2">
    <source>
        <dbReference type="ARBA" id="ARBA00022741"/>
    </source>
</evidence>
<evidence type="ECO:0000313" key="13">
    <source>
        <dbReference type="EMBL" id="KYL05029.1"/>
    </source>
</evidence>
<evidence type="ECO:0000256" key="1">
    <source>
        <dbReference type="ARBA" id="ARBA00022490"/>
    </source>
</evidence>
<dbReference type="GO" id="GO:0003684">
    <property type="term" value="F:damaged DNA binding"/>
    <property type="evidence" value="ECO:0007669"/>
    <property type="project" value="InterPro"/>
</dbReference>
<dbReference type="EC" id="3.6.4.-" evidence="9"/>
<comment type="subcellular location">
    <subcellularLocation>
        <location evidence="9">Cytoplasm</location>
    </subcellularLocation>
</comment>
<dbReference type="PROSITE" id="PS51194">
    <property type="entry name" value="HELICASE_CTER"/>
    <property type="match status" value="1"/>
</dbReference>
<dbReference type="eggNOG" id="COG1197">
    <property type="taxonomic scope" value="Bacteria"/>
</dbReference>
<dbReference type="Gene3D" id="3.40.50.11180">
    <property type="match status" value="1"/>
</dbReference>
<dbReference type="SMART" id="SM01058">
    <property type="entry name" value="CarD_TRCF"/>
    <property type="match status" value="1"/>
</dbReference>
<dbReference type="Pfam" id="PF03461">
    <property type="entry name" value="TRCF"/>
    <property type="match status" value="1"/>
</dbReference>
<comment type="caution">
    <text evidence="13">The sequence shown here is derived from an EMBL/GenBank/DDBJ whole genome shotgun (WGS) entry which is preliminary data.</text>
</comment>
<dbReference type="InterPro" id="IPR011545">
    <property type="entry name" value="DEAD/DEAH_box_helicase_dom"/>
</dbReference>
<dbReference type="Proteomes" id="UP000075816">
    <property type="component" value="Unassembled WGS sequence"/>
</dbReference>
<dbReference type="PROSITE" id="PS51192">
    <property type="entry name" value="HELICASE_ATP_BIND_1"/>
    <property type="match status" value="1"/>
</dbReference>
<organism evidence="13 14">
    <name type="scientific">Fusobacterium necrophorum subsp. funduliforme</name>
    <dbReference type="NCBI Taxonomy" id="143387"/>
    <lineage>
        <taxon>Bacteria</taxon>
        <taxon>Fusobacteriati</taxon>
        <taxon>Fusobacteriota</taxon>
        <taxon>Fusobacteriia</taxon>
        <taxon>Fusobacteriales</taxon>
        <taxon>Fusobacteriaceae</taxon>
        <taxon>Fusobacterium</taxon>
    </lineage>
</organism>
<dbReference type="Gene3D" id="3.40.50.300">
    <property type="entry name" value="P-loop containing nucleotide triphosphate hydrolases"/>
    <property type="match status" value="2"/>
</dbReference>
<dbReference type="SUPFAM" id="SSF143517">
    <property type="entry name" value="TRCF domain-like"/>
    <property type="match status" value="1"/>
</dbReference>
<dbReference type="GO" id="GO:0003678">
    <property type="term" value="F:DNA helicase activity"/>
    <property type="evidence" value="ECO:0007669"/>
    <property type="project" value="TreeGrafter"/>
</dbReference>
<dbReference type="InterPro" id="IPR041471">
    <property type="entry name" value="UvrB_inter"/>
</dbReference>
<dbReference type="SUPFAM" id="SSF141259">
    <property type="entry name" value="CarD-like"/>
    <property type="match status" value="1"/>
</dbReference>
<keyword evidence="1 9" id="KW-0963">Cytoplasm</keyword>
<evidence type="ECO:0000259" key="12">
    <source>
        <dbReference type="PROSITE" id="PS51194"/>
    </source>
</evidence>
<evidence type="ECO:0000256" key="7">
    <source>
        <dbReference type="ARBA" id="ARBA00023125"/>
    </source>
</evidence>
<keyword evidence="8 9" id="KW-0234">DNA repair</keyword>
<gene>
    <name evidence="9" type="primary">mfd</name>
    <name evidence="13" type="ORF">A2J07_09035</name>
</gene>
<reference evidence="13 14" key="1">
    <citation type="submission" date="2016-03" db="EMBL/GenBank/DDBJ databases">
        <title>Comparative genomics of human isolates of Fusobacterium necrophorum.</title>
        <authorList>
            <person name="Jensen A."/>
            <person name="Bank S."/>
            <person name="Andersen P.S."/>
            <person name="Kristensen L.H."/>
            <person name="Prag J."/>
        </authorList>
    </citation>
    <scope>NUCLEOTIDE SEQUENCE [LARGE SCALE GENOMIC DNA]</scope>
    <source>
        <strain evidence="13 14">LS_1264</strain>
    </source>
</reference>
<dbReference type="CDD" id="cd17991">
    <property type="entry name" value="DEXHc_TRCF"/>
    <property type="match status" value="1"/>
</dbReference>
<keyword evidence="3 9" id="KW-0227">DNA damage</keyword>
<dbReference type="InterPro" id="IPR004576">
    <property type="entry name" value="Mfd"/>
</dbReference>
<keyword evidence="2 9" id="KW-0547">Nucleotide-binding</keyword>
<keyword evidence="5" id="KW-0347">Helicase</keyword>
<evidence type="ECO:0000313" key="14">
    <source>
        <dbReference type="Proteomes" id="UP000075816"/>
    </source>
</evidence>
<sequence>MKKIQKYRGEIPYFIQQNCTDILIYVCSSYRNLEEYFSVLKDLFSIPVYALEAREEEESISQRYEIFEFFKRKKKAILLLTLDMFLRKYEAIGAYQVFQVGKEYSLSFLKETLEKYHYRRNYLLEKRGEYSIRGDILDIFPYTDSFPVRIEFFGEEIERVSYFEIENQKSFQSMTEYKMYIDNNNAEENLLTFLKIDSKKHKIFFENVELLSYKLEEMILIEEKEEKKKEYRKEFETLYNFGTEIQLQQFHYQELENFRKKEYLEQIQKRKKIIIKSSEAEKYKERYSDTVSLYQKYPYFEGYENEMELVLTDRELKGIRVKRKREKKKRLKVIRPDQIQEGEYIIHENYGVGLYLGIELIDGKDYFKIKYADEDKLFVPLESIHKIEKYVHVPGVIPEIYHLGTRGFQRKREKLQEEILEFAKEIVEIQARRNSTQGFRYSPDTVWQEEFEESFPYTETAAQKKAIQDVKQDMEMGKVMDRLICGDVGYGKTEIAIRATFKAIMDQKQVVVLAPTTVLAEQHYQRFQERFLNYPIEIAVLSRMKTAKEQKEILEKIKNGSIDLIIGTSRLLSDDLEFKDLGFLIIDEEQKFGVKAKEKFKKMRGNLNILAMTATPIPRTLNLSLLGIRDLSIVDIPPEGRKAVKTFFIEKKEETIVKAILQELSREGQVFYIFNSVKRIQEKVKELEKILPSYVRVDCIHGKMSGKELKYTIEQFENMQIDVLVSTTILENGIDIENANTMIIEGMERLGLSQIYQLRGRIGRGRRQSYCYCIVADYKSKKAEEREKSLMELGKGSGLELSMEDMRIRGAGEILGEKQHGMIETLGYHFYMKMLEEEIAKLKGEKKEEKEKKIDLSLCFPKYIPDSYIQKEEKIIVYKRALSLQSMEEIIEFEAEILDRFGKFPVEVKGFFQFLKIQYFCRNFGIYELIEKEKEYWIRFEEEKVNVDRIIDLLSQQKIDYIQKTKQIIFHGDIFHFFELYQK</sequence>
<evidence type="ECO:0000256" key="4">
    <source>
        <dbReference type="ARBA" id="ARBA00022801"/>
    </source>
</evidence>
<dbReference type="InterPro" id="IPR003711">
    <property type="entry name" value="CarD-like/TRCF_RID"/>
</dbReference>
<dbReference type="SMART" id="SM00490">
    <property type="entry name" value="HELICc"/>
    <property type="match status" value="1"/>
</dbReference>
<comment type="function">
    <text evidence="9">Couples transcription and DNA repair by recognizing RNA polymerase (RNAP) stalled at DNA lesions. Mediates ATP-dependent release of RNAP and its truncated transcript from the DNA, and recruitment of nucleotide excision repair machinery to the damaged site.</text>
</comment>
<keyword evidence="4 9" id="KW-0378">Hydrolase</keyword>
<keyword evidence="6 9" id="KW-0067">ATP-binding</keyword>
<dbReference type="InterPro" id="IPR036101">
    <property type="entry name" value="CarD-like/TRCF_RID_sf"/>
</dbReference>
<dbReference type="InterPro" id="IPR027417">
    <property type="entry name" value="P-loop_NTPase"/>
</dbReference>
<dbReference type="SMART" id="SM00487">
    <property type="entry name" value="DEXDc"/>
    <property type="match status" value="1"/>
</dbReference>
<dbReference type="Pfam" id="PF02559">
    <property type="entry name" value="CarD_TRCF_RID"/>
    <property type="match status" value="1"/>
</dbReference>
<evidence type="ECO:0000256" key="9">
    <source>
        <dbReference type="HAMAP-Rule" id="MF_00969"/>
    </source>
</evidence>
<dbReference type="GO" id="GO:0005737">
    <property type="term" value="C:cytoplasm"/>
    <property type="evidence" value="ECO:0007669"/>
    <property type="project" value="UniProtKB-SubCell"/>
</dbReference>
<dbReference type="Gene3D" id="3.30.2060.10">
    <property type="entry name" value="Penicillin-binding protein 1b domain"/>
    <property type="match status" value="1"/>
</dbReference>
<proteinExistence type="inferred from homology"/>
<evidence type="ECO:0000256" key="8">
    <source>
        <dbReference type="ARBA" id="ARBA00023204"/>
    </source>
</evidence>
<dbReference type="GO" id="GO:0005524">
    <property type="term" value="F:ATP binding"/>
    <property type="evidence" value="ECO:0007669"/>
    <property type="project" value="UniProtKB-UniRule"/>
</dbReference>
<feature type="coiled-coil region" evidence="10">
    <location>
        <begin position="214"/>
        <end position="241"/>
    </location>
</feature>
<keyword evidence="10" id="KW-0175">Coiled coil</keyword>
<dbReference type="SMART" id="SM00982">
    <property type="entry name" value="TRCF"/>
    <property type="match status" value="1"/>
</dbReference>
<dbReference type="Pfam" id="PF00270">
    <property type="entry name" value="DEAD"/>
    <property type="match status" value="1"/>
</dbReference>
<dbReference type="Gene3D" id="2.40.10.170">
    <property type="match status" value="1"/>
</dbReference>
<dbReference type="InterPro" id="IPR047112">
    <property type="entry name" value="RecG/Mfd"/>
</dbReference>
<dbReference type="EMBL" id="LVEA01000023">
    <property type="protein sequence ID" value="KYL05029.1"/>
    <property type="molecule type" value="Genomic_DNA"/>
</dbReference>
<evidence type="ECO:0000256" key="10">
    <source>
        <dbReference type="SAM" id="Coils"/>
    </source>
</evidence>
<dbReference type="PANTHER" id="PTHR47964">
    <property type="entry name" value="ATP-DEPENDENT DNA HELICASE HOMOLOG RECG, CHLOROPLASTIC"/>
    <property type="match status" value="1"/>
</dbReference>
<dbReference type="Pfam" id="PF00271">
    <property type="entry name" value="Helicase_C"/>
    <property type="match status" value="1"/>
</dbReference>
<dbReference type="GO" id="GO:0016787">
    <property type="term" value="F:hydrolase activity"/>
    <property type="evidence" value="ECO:0007669"/>
    <property type="project" value="UniProtKB-KW"/>
</dbReference>
<feature type="domain" description="Helicase ATP-binding" evidence="11">
    <location>
        <begin position="473"/>
        <end position="634"/>
    </location>
</feature>
<dbReference type="KEGG" id="fnf:BSQ88_10260"/>
<comment type="similarity">
    <text evidence="9">In the N-terminal section; belongs to the UvrB family.</text>
</comment>